<name>A0ABU9DE38_9BACL</name>
<dbReference type="Proteomes" id="UP001469365">
    <property type="component" value="Unassembled WGS sequence"/>
</dbReference>
<evidence type="ECO:0000313" key="3">
    <source>
        <dbReference type="Proteomes" id="UP001469365"/>
    </source>
</evidence>
<evidence type="ECO:0000313" key="2">
    <source>
        <dbReference type="EMBL" id="MEK8127129.1"/>
    </source>
</evidence>
<accession>A0ABU9DE38</accession>
<keyword evidence="3" id="KW-1185">Reference proteome</keyword>
<sequence>MTEEELPKMMELFQSPLYKTIPAVKNNRIYNVSREKWNSGPYLVEEGVDQLMGQLSKQ</sequence>
<feature type="domain" description="Fe/B12 periplasmic-binding" evidence="1">
    <location>
        <begin position="1"/>
        <end position="58"/>
    </location>
</feature>
<evidence type="ECO:0000259" key="1">
    <source>
        <dbReference type="PROSITE" id="PS50983"/>
    </source>
</evidence>
<organism evidence="2 3">
    <name type="scientific">Paenibacillus filicis</name>
    <dbReference type="NCBI Taxonomy" id="669464"/>
    <lineage>
        <taxon>Bacteria</taxon>
        <taxon>Bacillati</taxon>
        <taxon>Bacillota</taxon>
        <taxon>Bacilli</taxon>
        <taxon>Bacillales</taxon>
        <taxon>Paenibacillaceae</taxon>
        <taxon>Paenibacillus</taxon>
    </lineage>
</organism>
<reference evidence="2 3" key="1">
    <citation type="submission" date="2024-04" db="EMBL/GenBank/DDBJ databases">
        <title>draft genome sequnece of Paenibacillus filicis.</title>
        <authorList>
            <person name="Kim D.-U."/>
        </authorList>
    </citation>
    <scope>NUCLEOTIDE SEQUENCE [LARGE SCALE GENOMIC DNA]</scope>
    <source>
        <strain evidence="2 3">KACC14197</strain>
    </source>
</reference>
<proteinExistence type="predicted"/>
<protein>
    <recommendedName>
        <fullName evidence="1">Fe/B12 periplasmic-binding domain-containing protein</fullName>
    </recommendedName>
</protein>
<comment type="caution">
    <text evidence="2">The sequence shown here is derived from an EMBL/GenBank/DDBJ whole genome shotgun (WGS) entry which is preliminary data.</text>
</comment>
<dbReference type="EMBL" id="JBBPCC010000002">
    <property type="protein sequence ID" value="MEK8127129.1"/>
    <property type="molecule type" value="Genomic_DNA"/>
</dbReference>
<dbReference type="InterPro" id="IPR002491">
    <property type="entry name" value="ABC_transptr_periplasmic_BD"/>
</dbReference>
<dbReference type="PROSITE" id="PS50983">
    <property type="entry name" value="FE_B12_PBP"/>
    <property type="match status" value="1"/>
</dbReference>
<dbReference type="SUPFAM" id="SSF53807">
    <property type="entry name" value="Helical backbone' metal receptor"/>
    <property type="match status" value="1"/>
</dbReference>
<dbReference type="Gene3D" id="3.40.50.1980">
    <property type="entry name" value="Nitrogenase molybdenum iron protein domain"/>
    <property type="match status" value="1"/>
</dbReference>
<gene>
    <name evidence="2" type="ORF">WMW72_04305</name>
</gene>
<dbReference type="RefSeq" id="WP_341414187.1">
    <property type="nucleotide sequence ID" value="NZ_JBBPCC010000002.1"/>
</dbReference>